<dbReference type="HOGENOM" id="CLU_1654892_0_0_1"/>
<feature type="region of interest" description="Disordered" evidence="1">
    <location>
        <begin position="1"/>
        <end position="36"/>
    </location>
</feature>
<keyword evidence="3" id="KW-1185">Reference proteome</keyword>
<proteinExistence type="predicted"/>
<dbReference type="EnsemblPlants" id="OGLUM06G09930.1">
    <property type="protein sequence ID" value="OGLUM06G09930.1"/>
    <property type="gene ID" value="OGLUM06G09930"/>
</dbReference>
<evidence type="ECO:0000256" key="1">
    <source>
        <dbReference type="SAM" id="MobiDB-lite"/>
    </source>
</evidence>
<reference evidence="2" key="1">
    <citation type="submission" date="2015-04" db="UniProtKB">
        <authorList>
            <consortium name="EnsemblPlants"/>
        </authorList>
    </citation>
    <scope>IDENTIFICATION</scope>
</reference>
<sequence>MARAGLTSAASYHHGTQENGRCRNHQQRNGCDARSGIPRPAEAVELVAAASPVGDAYTRRLRWRWRWPPRPEAVTMAHSSPKLVPQMDQVVAMARASANLGGKLRSKRPRIQLESLHGVSVDLGGELQISLSEQQQRLTMETDTPWTLQELGSGRLKGFA</sequence>
<dbReference type="Proteomes" id="UP000026961">
    <property type="component" value="Chromosome 6"/>
</dbReference>
<protein>
    <submittedName>
        <fullName evidence="2">Uncharacterized protein</fullName>
    </submittedName>
</protein>
<reference evidence="2" key="2">
    <citation type="submission" date="2018-05" db="EMBL/GenBank/DDBJ databases">
        <title>OgluRS3 (Oryza glumaepatula Reference Sequence Version 3).</title>
        <authorList>
            <person name="Zhang J."/>
            <person name="Kudrna D."/>
            <person name="Lee S."/>
            <person name="Talag J."/>
            <person name="Welchert J."/>
            <person name="Wing R.A."/>
        </authorList>
    </citation>
    <scope>NUCLEOTIDE SEQUENCE [LARGE SCALE GENOMIC DNA]</scope>
</reference>
<dbReference type="Gramene" id="OGLUM06G09930.1">
    <property type="protein sequence ID" value="OGLUM06G09930.1"/>
    <property type="gene ID" value="OGLUM06G09930"/>
</dbReference>
<dbReference type="AlphaFoldDB" id="A0A0E0A7I8"/>
<name>A0A0E0A7I8_9ORYZ</name>
<accession>A0A0E0A7I8</accession>
<evidence type="ECO:0000313" key="3">
    <source>
        <dbReference type="Proteomes" id="UP000026961"/>
    </source>
</evidence>
<evidence type="ECO:0000313" key="2">
    <source>
        <dbReference type="EnsemblPlants" id="OGLUM06G09930.1"/>
    </source>
</evidence>
<organism evidence="2">
    <name type="scientific">Oryza glumipatula</name>
    <dbReference type="NCBI Taxonomy" id="40148"/>
    <lineage>
        <taxon>Eukaryota</taxon>
        <taxon>Viridiplantae</taxon>
        <taxon>Streptophyta</taxon>
        <taxon>Embryophyta</taxon>
        <taxon>Tracheophyta</taxon>
        <taxon>Spermatophyta</taxon>
        <taxon>Magnoliopsida</taxon>
        <taxon>Liliopsida</taxon>
        <taxon>Poales</taxon>
        <taxon>Poaceae</taxon>
        <taxon>BOP clade</taxon>
        <taxon>Oryzoideae</taxon>
        <taxon>Oryzeae</taxon>
        <taxon>Oryzinae</taxon>
        <taxon>Oryza</taxon>
    </lineage>
</organism>